<proteinExistence type="predicted"/>
<protein>
    <submittedName>
        <fullName evidence="1">Uncharacterized protein</fullName>
    </submittedName>
</protein>
<dbReference type="EMBL" id="AFRT01004573">
    <property type="protein sequence ID" value="ELU36011.1"/>
    <property type="molecule type" value="Genomic_DNA"/>
</dbReference>
<organism evidence="1 2">
    <name type="scientific">Thanatephorus cucumeris (strain AG1-IA)</name>
    <name type="common">Rice sheath blight fungus</name>
    <name type="synonym">Rhizoctonia solani</name>
    <dbReference type="NCBI Taxonomy" id="983506"/>
    <lineage>
        <taxon>Eukaryota</taxon>
        <taxon>Fungi</taxon>
        <taxon>Dikarya</taxon>
        <taxon>Basidiomycota</taxon>
        <taxon>Agaricomycotina</taxon>
        <taxon>Agaricomycetes</taxon>
        <taxon>Cantharellales</taxon>
        <taxon>Ceratobasidiaceae</taxon>
        <taxon>Rhizoctonia</taxon>
        <taxon>Rhizoctonia solani AG-1</taxon>
    </lineage>
</organism>
<evidence type="ECO:0000313" key="2">
    <source>
        <dbReference type="Proteomes" id="UP000011668"/>
    </source>
</evidence>
<keyword evidence="2" id="KW-1185">Reference proteome</keyword>
<dbReference type="AlphaFoldDB" id="L8WCV4"/>
<reference evidence="1 2" key="1">
    <citation type="journal article" date="2013" name="Nat. Commun.">
        <title>The evolution and pathogenic mechanisms of the rice sheath blight pathogen.</title>
        <authorList>
            <person name="Zheng A."/>
            <person name="Lin R."/>
            <person name="Xu L."/>
            <person name="Qin P."/>
            <person name="Tang C."/>
            <person name="Ai P."/>
            <person name="Zhang D."/>
            <person name="Liu Y."/>
            <person name="Sun Z."/>
            <person name="Feng H."/>
            <person name="Wang Y."/>
            <person name="Chen Y."/>
            <person name="Liang X."/>
            <person name="Fu R."/>
            <person name="Li Q."/>
            <person name="Zhang J."/>
            <person name="Yu X."/>
            <person name="Xie Z."/>
            <person name="Ding L."/>
            <person name="Guan P."/>
            <person name="Tang J."/>
            <person name="Liang Y."/>
            <person name="Wang S."/>
            <person name="Deng Q."/>
            <person name="Li S."/>
            <person name="Zhu J."/>
            <person name="Wang L."/>
            <person name="Liu H."/>
            <person name="Li P."/>
        </authorList>
    </citation>
    <scope>NUCLEOTIDE SEQUENCE [LARGE SCALE GENOMIC DNA]</scope>
    <source>
        <strain evidence="2">AG-1 IA</strain>
    </source>
</reference>
<evidence type="ECO:0000313" key="1">
    <source>
        <dbReference type="EMBL" id="ELU36011.1"/>
    </source>
</evidence>
<gene>
    <name evidence="1" type="ORF">AG1IA_09960</name>
</gene>
<comment type="caution">
    <text evidence="1">The sequence shown here is derived from an EMBL/GenBank/DDBJ whole genome shotgun (WGS) entry which is preliminary data.</text>
</comment>
<accession>L8WCV4</accession>
<dbReference type="HOGENOM" id="CLU_3052034_0_0_1"/>
<dbReference type="Proteomes" id="UP000011668">
    <property type="component" value="Unassembled WGS sequence"/>
</dbReference>
<sequence>MDTHFAQTDSPDDNNAPISPQLVDFLGGSHRKVSVLLRTEMLNPLYCHYRLLAN</sequence>
<name>L8WCV4_THACA</name>